<dbReference type="OMA" id="VYQYVEY"/>
<dbReference type="Pfam" id="PF01637">
    <property type="entry name" value="ATPase_2"/>
    <property type="match status" value="1"/>
</dbReference>
<protein>
    <submittedName>
        <fullName evidence="6">ATP-binding protein</fullName>
    </submittedName>
</protein>
<organism evidence="6 7">
    <name type="scientific">Methanocaldococcus jannaschii</name>
    <dbReference type="NCBI Taxonomy" id="2190"/>
    <lineage>
        <taxon>Archaea</taxon>
        <taxon>Methanobacteriati</taxon>
        <taxon>Methanobacteriota</taxon>
        <taxon>Methanomada group</taxon>
        <taxon>Methanococci</taxon>
        <taxon>Methanococcales</taxon>
        <taxon>Methanocaldococcaceae</taxon>
        <taxon>Methanocaldococcus</taxon>
    </lineage>
</organism>
<dbReference type="PANTHER" id="PTHR37096:SF1">
    <property type="entry name" value="AAA+ ATPASE DOMAIN-CONTAINING PROTEIN"/>
    <property type="match status" value="1"/>
</dbReference>
<proteinExistence type="inferred from homology"/>
<dbReference type="Proteomes" id="UP000645676">
    <property type="component" value="Unassembled WGS sequence"/>
</dbReference>
<name>A0A832STV5_9EURY</name>
<reference evidence="6" key="1">
    <citation type="journal article" date="2020" name="bioRxiv">
        <title>A rank-normalized archaeal taxonomy based on genome phylogeny resolves widespread incomplete and uneven classifications.</title>
        <authorList>
            <person name="Rinke C."/>
            <person name="Chuvochina M."/>
            <person name="Mussig A.J."/>
            <person name="Chaumeil P.-A."/>
            <person name="Waite D.W."/>
            <person name="Whitman W.B."/>
            <person name="Parks D.H."/>
            <person name="Hugenholtz P."/>
        </authorList>
    </citation>
    <scope>NUCLEOTIDE SEQUENCE</scope>
    <source>
        <strain evidence="6">UBA8849</strain>
    </source>
</reference>
<evidence type="ECO:0000259" key="4">
    <source>
        <dbReference type="Pfam" id="PF01637"/>
    </source>
</evidence>
<evidence type="ECO:0000256" key="1">
    <source>
        <dbReference type="ARBA" id="ARBA00006755"/>
    </source>
</evidence>
<dbReference type="InterPro" id="IPR011579">
    <property type="entry name" value="ATPase_dom"/>
</dbReference>
<dbReference type="Gene3D" id="1.10.10.10">
    <property type="entry name" value="Winged helix-like DNA-binding domain superfamily/Winged helix DNA-binding domain"/>
    <property type="match status" value="1"/>
</dbReference>
<dbReference type="InterPro" id="IPR027417">
    <property type="entry name" value="P-loop_NTPase"/>
</dbReference>
<dbReference type="EMBL" id="DUJR01000010">
    <property type="protein sequence ID" value="HII59445.1"/>
    <property type="molecule type" value="Genomic_DNA"/>
</dbReference>
<evidence type="ECO:0000256" key="3">
    <source>
        <dbReference type="ARBA" id="ARBA00022840"/>
    </source>
</evidence>
<dbReference type="InterPro" id="IPR036388">
    <property type="entry name" value="WH-like_DNA-bd_sf"/>
</dbReference>
<evidence type="ECO:0000313" key="7">
    <source>
        <dbReference type="Proteomes" id="UP000645676"/>
    </source>
</evidence>
<sequence length="374" mass="43985">MKFFNREKEINKILSIIEGEPNNIYFIYGSLNSGKSTLMREIVVNRLDISKYIPFFIDFRTRNILNVDNFIECLFEVDEKSEIDDFREYAKSLADLLVKGSEEISKYYLGMPIKIPKPFFDKIFNKKDKSADVYQYIEYLFAKLNEKGKKPILIFDELQMIKEITLNGNRKLLWSLFQFLVALTKVQHLCHVFCLSSDSLFIEYVYKTGELEGRADYILVDDFDKQTALKFIDFLAKEILNKKLPKDEKELIYSYVGGKPVLIIKVIDKLRYENLNDILDFMLKDATQKLKYFLNDLDYIKPKVEVGDEVIELKKEDIVKALKLFKDSYEISDSEVAKPIYVYLVKKNILFLNPIEGILKPQSFLIWNAIKRLL</sequence>
<evidence type="ECO:0000256" key="2">
    <source>
        <dbReference type="ARBA" id="ARBA00022741"/>
    </source>
</evidence>
<accession>A0A832STV5</accession>
<dbReference type="RefSeq" id="WP_010871134.1">
    <property type="nucleotide sequence ID" value="NC_000909.1"/>
</dbReference>
<feature type="domain" description="ATPase" evidence="4">
    <location>
        <begin position="3"/>
        <end position="266"/>
    </location>
</feature>
<dbReference type="SUPFAM" id="SSF52540">
    <property type="entry name" value="P-loop containing nucleoside triphosphate hydrolases"/>
    <property type="match status" value="1"/>
</dbReference>
<dbReference type="Pfam" id="PF21690">
    <property type="entry name" value="MJ1010-like_2nd"/>
    <property type="match status" value="1"/>
</dbReference>
<dbReference type="InterPro" id="IPR049081">
    <property type="entry name" value="MJ1010-like_2nd"/>
</dbReference>
<evidence type="ECO:0000313" key="6">
    <source>
        <dbReference type="EMBL" id="HII59445.1"/>
    </source>
</evidence>
<dbReference type="GO" id="GO:0005524">
    <property type="term" value="F:ATP binding"/>
    <property type="evidence" value="ECO:0007669"/>
    <property type="project" value="UniProtKB-KW"/>
</dbReference>
<dbReference type="SMR" id="A0A832STV5"/>
<comment type="similarity">
    <text evidence="1">Belongs to the archaeal ATPase family.</text>
</comment>
<gene>
    <name evidence="6" type="ORF">HA335_02505</name>
</gene>
<feature type="domain" description="Uncharacterized ATP-binding protein MJ1010-like C-terminal" evidence="5">
    <location>
        <begin position="276"/>
        <end position="374"/>
    </location>
</feature>
<evidence type="ECO:0000259" key="5">
    <source>
        <dbReference type="Pfam" id="PF21690"/>
    </source>
</evidence>
<keyword evidence="3 6" id="KW-0067">ATP-binding</keyword>
<dbReference type="PANTHER" id="PTHR37096">
    <property type="entry name" value="YALI0E33429P"/>
    <property type="match status" value="1"/>
</dbReference>
<dbReference type="InterPro" id="IPR051667">
    <property type="entry name" value="Archaeal_ATPase_domain"/>
</dbReference>
<comment type="caution">
    <text evidence="6">The sequence shown here is derived from an EMBL/GenBank/DDBJ whole genome shotgun (WGS) entry which is preliminary data.</text>
</comment>
<dbReference type="AlphaFoldDB" id="A0A832STV5"/>
<dbReference type="Gene3D" id="3.40.50.300">
    <property type="entry name" value="P-loop containing nucleotide triphosphate hydrolases"/>
    <property type="match status" value="1"/>
</dbReference>
<keyword evidence="2" id="KW-0547">Nucleotide-binding</keyword>